<dbReference type="GO" id="GO:0051301">
    <property type="term" value="P:cell division"/>
    <property type="evidence" value="ECO:0007669"/>
    <property type="project" value="InterPro"/>
</dbReference>
<evidence type="ECO:0000256" key="5">
    <source>
        <dbReference type="ARBA" id="ARBA00023136"/>
    </source>
</evidence>
<dbReference type="Proteomes" id="UP000196052">
    <property type="component" value="Unassembled WGS sequence"/>
</dbReference>
<gene>
    <name evidence="6" type="ORF">BC05F1_01314</name>
</gene>
<dbReference type="GO" id="GO:0005886">
    <property type="term" value="C:plasma membrane"/>
    <property type="evidence" value="ECO:0007669"/>
    <property type="project" value="TreeGrafter"/>
</dbReference>
<evidence type="ECO:0000256" key="4">
    <source>
        <dbReference type="ARBA" id="ARBA00022989"/>
    </source>
</evidence>
<dbReference type="EMBL" id="FMBE01000013">
    <property type="protein sequence ID" value="SCC06148.1"/>
    <property type="molecule type" value="Genomic_DNA"/>
</dbReference>
<organism evidence="6 7">
    <name type="scientific">Bacillus wiedmannii</name>
    <dbReference type="NCBI Taxonomy" id="1890302"/>
    <lineage>
        <taxon>Bacteria</taxon>
        <taxon>Bacillati</taxon>
        <taxon>Bacillota</taxon>
        <taxon>Bacilli</taxon>
        <taxon>Bacillales</taxon>
        <taxon>Bacillaceae</taxon>
        <taxon>Bacillus</taxon>
        <taxon>Bacillus cereus group</taxon>
    </lineage>
</organism>
<name>A0A2B6DI93_9BACI</name>
<dbReference type="RefSeq" id="WP_088062475.1">
    <property type="nucleotide sequence ID" value="NZ_CBCSID010000002.1"/>
</dbReference>
<dbReference type="InterPro" id="IPR001182">
    <property type="entry name" value="FtsW/RodA"/>
</dbReference>
<keyword evidence="3" id="KW-0133">Cell shape</keyword>
<dbReference type="PROSITE" id="PS51257">
    <property type="entry name" value="PROKAR_LIPOPROTEIN"/>
    <property type="match status" value="1"/>
</dbReference>
<dbReference type="Pfam" id="PF01098">
    <property type="entry name" value="FTSW_RODA_SPOVE"/>
    <property type="match status" value="1"/>
</dbReference>
<reference evidence="7" key="1">
    <citation type="submission" date="2016-08" db="EMBL/GenBank/DDBJ databases">
        <authorList>
            <person name="Loux V."/>
            <person name="Rue O."/>
        </authorList>
    </citation>
    <scope>NUCLEOTIDE SEQUENCE [LARGE SCALE GENOMIC DNA]</scope>
    <source>
        <strain evidence="7">INRA Bc05-F1</strain>
    </source>
</reference>
<accession>A0A2B6DI93</accession>
<proteinExistence type="predicted"/>
<dbReference type="PROSITE" id="PS00428">
    <property type="entry name" value="FTSW_RODA_SPOVE"/>
    <property type="match status" value="1"/>
</dbReference>
<dbReference type="AlphaFoldDB" id="A0A2B6DI93"/>
<dbReference type="PANTHER" id="PTHR30474">
    <property type="entry name" value="CELL CYCLE PROTEIN"/>
    <property type="match status" value="1"/>
</dbReference>
<keyword evidence="4" id="KW-1133">Transmembrane helix</keyword>
<dbReference type="InterPro" id="IPR018365">
    <property type="entry name" value="Cell_cycle_FtsW-rel_CS"/>
</dbReference>
<keyword evidence="5" id="KW-0472">Membrane</keyword>
<protein>
    <submittedName>
        <fullName evidence="6">Stage V sporulation protein E</fullName>
    </submittedName>
</protein>
<evidence type="ECO:0000256" key="1">
    <source>
        <dbReference type="ARBA" id="ARBA00004141"/>
    </source>
</evidence>
<evidence type="ECO:0000256" key="3">
    <source>
        <dbReference type="ARBA" id="ARBA00022960"/>
    </source>
</evidence>
<keyword evidence="2" id="KW-0812">Transmembrane</keyword>
<dbReference type="PANTHER" id="PTHR30474:SF1">
    <property type="entry name" value="PEPTIDOGLYCAN GLYCOSYLTRANSFERASE MRDB"/>
    <property type="match status" value="1"/>
</dbReference>
<dbReference type="GO" id="GO:0015648">
    <property type="term" value="F:lipid-linked peptidoglycan transporter activity"/>
    <property type="evidence" value="ECO:0007669"/>
    <property type="project" value="TreeGrafter"/>
</dbReference>
<sequence length="386" mass="43543">MKDPNSQYQIDYVLLFILFAIGTVSCFAIASAQASLPPFLQNVNFVLKQIQWYFIGFIAIGFIMIIDFDRYQKIAWYLYSFALVLLIGLELQVPGAVTIKGATAWYRLPGIGNFQPSEIMKLFLIIVTGRIIANHNEKYFFRTIHSDFLLLGKICATSLPPLLLIAKEPDLGNTMVISAMLAAMILVSGIRWRFIFGLVSGIFVAGVTLTYIFFTHTKFFKAHILQEYQLNRFYGWLAPYKYDAQGYQLRQAFLATGSGEMQGKGWENGQVYFPEPHTDFIFTNVAEQFGFLGASVIVSLFFLLIFRMIHIALESNDPFGSYICAGTIGMFTFQVFQNIGMTIGLLPITGITLPLMSYGGSSLLTYMIAIGFVLNVRSRTKIFMFK</sequence>
<evidence type="ECO:0000313" key="6">
    <source>
        <dbReference type="EMBL" id="SCC06148.1"/>
    </source>
</evidence>
<dbReference type="GO" id="GO:0008360">
    <property type="term" value="P:regulation of cell shape"/>
    <property type="evidence" value="ECO:0007669"/>
    <property type="project" value="UniProtKB-KW"/>
</dbReference>
<evidence type="ECO:0000256" key="2">
    <source>
        <dbReference type="ARBA" id="ARBA00022692"/>
    </source>
</evidence>
<dbReference type="GO" id="GO:0032153">
    <property type="term" value="C:cell division site"/>
    <property type="evidence" value="ECO:0007669"/>
    <property type="project" value="TreeGrafter"/>
</dbReference>
<evidence type="ECO:0000313" key="7">
    <source>
        <dbReference type="Proteomes" id="UP000196052"/>
    </source>
</evidence>
<comment type="subcellular location">
    <subcellularLocation>
        <location evidence="1">Membrane</location>
        <topology evidence="1">Multi-pass membrane protein</topology>
    </subcellularLocation>
</comment>
<accession>A0A1C6WHU1</accession>